<dbReference type="GO" id="GO:0005829">
    <property type="term" value="C:cytosol"/>
    <property type="evidence" value="ECO:0007669"/>
    <property type="project" value="UniProtKB-SubCell"/>
</dbReference>
<dbReference type="Pfam" id="PF02798">
    <property type="entry name" value="GST_N"/>
    <property type="match status" value="2"/>
</dbReference>
<dbReference type="SUPFAM" id="SSF47616">
    <property type="entry name" value="GST C-terminal domain-like"/>
    <property type="match status" value="2"/>
</dbReference>
<dbReference type="Pfam" id="PF00043">
    <property type="entry name" value="GST_C"/>
    <property type="match status" value="2"/>
</dbReference>
<keyword evidence="4" id="KW-0963">Cytoplasm</keyword>
<evidence type="ECO:0000313" key="11">
    <source>
        <dbReference type="Proteomes" id="UP000657918"/>
    </source>
</evidence>
<evidence type="ECO:0000259" key="8">
    <source>
        <dbReference type="PROSITE" id="PS50404"/>
    </source>
</evidence>
<dbReference type="InterPro" id="IPR034347">
    <property type="entry name" value="GST_Phi_C"/>
</dbReference>
<evidence type="ECO:0000259" key="9">
    <source>
        <dbReference type="PROSITE" id="PS50405"/>
    </source>
</evidence>
<dbReference type="GO" id="GO:0009407">
    <property type="term" value="P:toxin catabolic process"/>
    <property type="evidence" value="ECO:0007669"/>
    <property type="project" value="UniProtKB-ARBA"/>
</dbReference>
<comment type="caution">
    <text evidence="10">The sequence shown here is derived from an EMBL/GenBank/DDBJ whole genome shotgun (WGS) entry which is preliminary data.</text>
</comment>
<dbReference type="SUPFAM" id="SSF52833">
    <property type="entry name" value="Thioredoxin-like"/>
    <property type="match status" value="2"/>
</dbReference>
<dbReference type="OrthoDB" id="422574at2759"/>
<dbReference type="AlphaFoldDB" id="A0A835THH7"/>
<dbReference type="PROSITE" id="PS50405">
    <property type="entry name" value="GST_CTER"/>
    <property type="match status" value="2"/>
</dbReference>
<dbReference type="CDD" id="cd03187">
    <property type="entry name" value="GST_C_Phi"/>
    <property type="match status" value="2"/>
</dbReference>
<dbReference type="CDD" id="cd03053">
    <property type="entry name" value="GST_N_Phi"/>
    <property type="match status" value="2"/>
</dbReference>
<keyword evidence="6" id="KW-0808">Transferase</keyword>
<dbReference type="InterPro" id="IPR036282">
    <property type="entry name" value="Glutathione-S-Trfase_C_sf"/>
</dbReference>
<organism evidence="10 11">
    <name type="scientific">Salix dunnii</name>
    <dbReference type="NCBI Taxonomy" id="1413687"/>
    <lineage>
        <taxon>Eukaryota</taxon>
        <taxon>Viridiplantae</taxon>
        <taxon>Streptophyta</taxon>
        <taxon>Embryophyta</taxon>
        <taxon>Tracheophyta</taxon>
        <taxon>Spermatophyta</taxon>
        <taxon>Magnoliopsida</taxon>
        <taxon>eudicotyledons</taxon>
        <taxon>Gunneridae</taxon>
        <taxon>Pentapetalae</taxon>
        <taxon>rosids</taxon>
        <taxon>fabids</taxon>
        <taxon>Malpighiales</taxon>
        <taxon>Salicaceae</taxon>
        <taxon>Saliceae</taxon>
        <taxon>Salix</taxon>
    </lineage>
</organism>
<feature type="domain" description="GST N-terminal" evidence="8">
    <location>
        <begin position="2"/>
        <end position="83"/>
    </location>
</feature>
<evidence type="ECO:0000256" key="1">
    <source>
        <dbReference type="ARBA" id="ARBA00004514"/>
    </source>
</evidence>
<evidence type="ECO:0000256" key="3">
    <source>
        <dbReference type="ARBA" id="ARBA00012452"/>
    </source>
</evidence>
<dbReference type="GO" id="GO:0004364">
    <property type="term" value="F:glutathione transferase activity"/>
    <property type="evidence" value="ECO:0007669"/>
    <property type="project" value="UniProtKB-EC"/>
</dbReference>
<dbReference type="Proteomes" id="UP000657918">
    <property type="component" value="Unassembled WGS sequence"/>
</dbReference>
<dbReference type="EMBL" id="JADGMS010000002">
    <property type="protein sequence ID" value="KAF9688080.1"/>
    <property type="molecule type" value="Genomic_DNA"/>
</dbReference>
<reference evidence="10 11" key="1">
    <citation type="submission" date="2020-10" db="EMBL/GenBank/DDBJ databases">
        <title>Plant Genome Project.</title>
        <authorList>
            <person name="Zhang R.-G."/>
        </authorList>
    </citation>
    <scope>NUCLEOTIDE SEQUENCE [LARGE SCALE GENOMIC DNA]</scope>
    <source>
        <strain evidence="10">FAFU-HL-1</strain>
        <tissue evidence="10">Leaf</tissue>
    </source>
</reference>
<dbReference type="SFLD" id="SFLDG01154">
    <property type="entry name" value="Main.5:_Phi-like"/>
    <property type="match status" value="2"/>
</dbReference>
<dbReference type="PANTHER" id="PTHR43900:SF47">
    <property type="entry name" value="GLUTATHIONE S-TRANSFERASE F6-RELATED"/>
    <property type="match status" value="1"/>
</dbReference>
<dbReference type="PROSITE" id="PS50404">
    <property type="entry name" value="GST_NTER"/>
    <property type="match status" value="2"/>
</dbReference>
<dbReference type="SFLD" id="SFLDS00019">
    <property type="entry name" value="Glutathione_Transferase_(cytos"/>
    <property type="match status" value="2"/>
</dbReference>
<feature type="domain" description="GST C-terminal" evidence="9">
    <location>
        <begin position="402"/>
        <end position="525"/>
    </location>
</feature>
<dbReference type="InterPro" id="IPR010987">
    <property type="entry name" value="Glutathione-S-Trfase_C-like"/>
</dbReference>
<dbReference type="InterPro" id="IPR036249">
    <property type="entry name" value="Thioredoxin-like_sf"/>
</dbReference>
<gene>
    <name evidence="10" type="ORF">SADUNF_Sadunf02G0160000</name>
</gene>
<comment type="catalytic activity">
    <reaction evidence="7">
        <text>RX + glutathione = an S-substituted glutathione + a halide anion + H(+)</text>
        <dbReference type="Rhea" id="RHEA:16437"/>
        <dbReference type="ChEBI" id="CHEBI:15378"/>
        <dbReference type="ChEBI" id="CHEBI:16042"/>
        <dbReference type="ChEBI" id="CHEBI:17792"/>
        <dbReference type="ChEBI" id="CHEBI:57925"/>
        <dbReference type="ChEBI" id="CHEBI:90779"/>
        <dbReference type="EC" id="2.5.1.18"/>
    </reaction>
</comment>
<dbReference type="InterPro" id="IPR004045">
    <property type="entry name" value="Glutathione_S-Trfase_N"/>
</dbReference>
<evidence type="ECO:0000256" key="5">
    <source>
        <dbReference type="ARBA" id="ARBA00022575"/>
    </source>
</evidence>
<accession>A0A835THH7</accession>
<evidence type="ECO:0000256" key="7">
    <source>
        <dbReference type="ARBA" id="ARBA00047960"/>
    </source>
</evidence>
<proteinExistence type="inferred from homology"/>
<sequence length="525" mass="57869">MAPFKLHGSVLSTNTQRVLATLYEKDVEFELVNVNLGAGEHKQEPHISLNPFGQVPAAVIGDLKLFESRAISQYVAHQYSSKGTHLGAAGNGYATILVWQEVESHQFDPSASKLVWEQVFKPIFGLPTDAALVAETEVTLGKVLDVYEARLSQSKYLAGDSFTLADLHHLPNIQALLGTPSKNLFDSRPRVCAWVASITGRPAWGKKQLGGKVPVCFSTIILALETHERPQLLGAHYFPFGAGPTTLSPLTRSEAGTSCADKKENVDILSNVVVWNLLEKEPCYIDLALLHLGITESLSCIQLILHRNPVKKMAEIMKVHGSVISTATQRVLACLNEKELEFEFVPINMAAGEHKKDSFLAINPFGQVPAFEQGDLKLFESRAITQYIAHGYADKGTALVIPGREMATLSVWMEVEAHQFDPVASKLNWELIYKPMFKIPTDNAAVEENEAKLAKVLDVYESRLAQSKYLGGHIFTLADLHHLPNISCAMKTQVKKLFDCRPHVSAWVADITSRPAWSKVVAMGK</sequence>
<feature type="domain" description="GST N-terminal" evidence="8">
    <location>
        <begin position="315"/>
        <end position="396"/>
    </location>
</feature>
<keyword evidence="5" id="KW-0216">Detoxification</keyword>
<keyword evidence="11" id="KW-1185">Reference proteome</keyword>
<dbReference type="GO" id="GO:0043295">
    <property type="term" value="F:glutathione binding"/>
    <property type="evidence" value="ECO:0007669"/>
    <property type="project" value="TreeGrafter"/>
</dbReference>
<name>A0A835THH7_9ROSI</name>
<dbReference type="GO" id="GO:0006749">
    <property type="term" value="P:glutathione metabolic process"/>
    <property type="evidence" value="ECO:0007669"/>
    <property type="project" value="TreeGrafter"/>
</dbReference>
<dbReference type="PANTHER" id="PTHR43900">
    <property type="entry name" value="GLUTATHIONE S-TRANSFERASE RHO"/>
    <property type="match status" value="1"/>
</dbReference>
<comment type="similarity">
    <text evidence="2">Belongs to the GST superfamily. Phi family.</text>
</comment>
<dbReference type="FunFam" id="1.20.1050.10:FF:000004">
    <property type="entry name" value="Glutathione S-transferase F2"/>
    <property type="match status" value="2"/>
</dbReference>
<evidence type="ECO:0000256" key="4">
    <source>
        <dbReference type="ARBA" id="ARBA00022490"/>
    </source>
</evidence>
<evidence type="ECO:0000256" key="2">
    <source>
        <dbReference type="ARBA" id="ARBA00010128"/>
    </source>
</evidence>
<protein>
    <recommendedName>
        <fullName evidence="3">glutathione transferase</fullName>
        <ecNumber evidence="3">2.5.1.18</ecNumber>
    </recommendedName>
</protein>
<dbReference type="Gene3D" id="3.40.30.10">
    <property type="entry name" value="Glutaredoxin"/>
    <property type="match status" value="2"/>
</dbReference>
<dbReference type="InterPro" id="IPR040079">
    <property type="entry name" value="Glutathione_S-Trfase"/>
</dbReference>
<dbReference type="FunFam" id="3.40.30.10:FF:000016">
    <property type="entry name" value="Glutathione S-transferase F2"/>
    <property type="match status" value="2"/>
</dbReference>
<evidence type="ECO:0000313" key="10">
    <source>
        <dbReference type="EMBL" id="KAF9688080.1"/>
    </source>
</evidence>
<dbReference type="InterPro" id="IPR004046">
    <property type="entry name" value="GST_C"/>
</dbReference>
<evidence type="ECO:0000256" key="6">
    <source>
        <dbReference type="ARBA" id="ARBA00022679"/>
    </source>
</evidence>
<feature type="domain" description="GST C-terminal" evidence="9">
    <location>
        <begin position="89"/>
        <end position="215"/>
    </location>
</feature>
<dbReference type="Gene3D" id="1.20.1050.10">
    <property type="match status" value="2"/>
</dbReference>
<dbReference type="EC" id="2.5.1.18" evidence="3"/>
<comment type="subcellular location">
    <subcellularLocation>
        <location evidence="1">Cytoplasm</location>
        <location evidence="1">Cytosol</location>
    </subcellularLocation>
</comment>
<dbReference type="SFLD" id="SFLDG00358">
    <property type="entry name" value="Main_(cytGST)"/>
    <property type="match status" value="2"/>
</dbReference>